<dbReference type="AlphaFoldDB" id="A0A1J5R7F8"/>
<dbReference type="InterPro" id="IPR045886">
    <property type="entry name" value="ThiF/MoeB/HesA"/>
</dbReference>
<dbReference type="SUPFAM" id="SSF69572">
    <property type="entry name" value="Activating enzymes of the ubiquitin-like proteins"/>
    <property type="match status" value="1"/>
</dbReference>
<dbReference type="CDD" id="cd01483">
    <property type="entry name" value="E1_enzyme_family"/>
    <property type="match status" value="1"/>
</dbReference>
<keyword evidence="2" id="KW-0548">Nucleotidyltransferase</keyword>
<name>A0A1J5R7F8_9ZZZZ</name>
<evidence type="ECO:0000313" key="2">
    <source>
        <dbReference type="EMBL" id="OIQ87991.1"/>
    </source>
</evidence>
<proteinExistence type="predicted"/>
<feature type="domain" description="THIF-type NAD/FAD binding fold" evidence="1">
    <location>
        <begin position="254"/>
        <end position="419"/>
    </location>
</feature>
<keyword evidence="2" id="KW-0808">Transferase</keyword>
<dbReference type="EMBL" id="MLJW01000393">
    <property type="protein sequence ID" value="OIQ87991.1"/>
    <property type="molecule type" value="Genomic_DNA"/>
</dbReference>
<accession>A0A1J5R7F8</accession>
<gene>
    <name evidence="2" type="primary">moeB_7</name>
    <name evidence="2" type="ORF">GALL_301310</name>
</gene>
<dbReference type="GO" id="GO:0008641">
    <property type="term" value="F:ubiquitin-like modifier activating enzyme activity"/>
    <property type="evidence" value="ECO:0007669"/>
    <property type="project" value="InterPro"/>
</dbReference>
<comment type="caution">
    <text evidence="2">The sequence shown here is derived from an EMBL/GenBank/DDBJ whole genome shotgun (WGS) entry which is preliminary data.</text>
</comment>
<dbReference type="PANTHER" id="PTHR43267">
    <property type="entry name" value="TRNA THREONYLCARBAMOYLADENOSINE DEHYDRATASE"/>
    <property type="match status" value="1"/>
</dbReference>
<dbReference type="Gene3D" id="3.40.50.720">
    <property type="entry name" value="NAD(P)-binding Rossmann-like Domain"/>
    <property type="match status" value="1"/>
</dbReference>
<dbReference type="GO" id="GO:0061503">
    <property type="term" value="F:tRNA threonylcarbamoyladenosine dehydratase"/>
    <property type="evidence" value="ECO:0007669"/>
    <property type="project" value="TreeGrafter"/>
</dbReference>
<dbReference type="GO" id="GO:0061504">
    <property type="term" value="P:cyclic threonylcarbamoyladenosine biosynthetic process"/>
    <property type="evidence" value="ECO:0007669"/>
    <property type="project" value="TreeGrafter"/>
</dbReference>
<sequence length="470" mass="50566">MERTWRGSVRYRNGAAVAVLDLEIPADFPYVAPLVKPLSFAAAHDWSGKDLTGYREAQSSWHREPSGHMCLFELEDHTRLPWADSAVLFQQIEAWLDQDSADWPGDEPALDLERYFPRTGEVVLYDDLSAMVGRVVKLRPERNGCRSVGPPVPIRRGRRGVQGSWPRSSALVLDLGVLTAPVRDWTTLLDAAGARSDQLVRDVDLGVRDLVLRYRRGPNDGVLALRLFPGGSPWTLHAHTAAPRDPVALTRRSHPQHDELARRKVTVVGVGAIGSVMADLLHRSGVGHLELVDFDLLLPGNVVRHLADTDHVGKPKVTAVREVLTKARPASICTITTQHGRVTSLTEACDLLGSADLVVDATADSTASALLAAAAHTGAGRVVSVAVLADGYAVRVDHWPAPPSGPLADPVLPSVTPGEYETGCSSPVSTTPPAAVWEAAAVGTRHTIDELLAASHCAGEERTLRPGLLT</sequence>
<dbReference type="InterPro" id="IPR035985">
    <property type="entry name" value="Ubiquitin-activating_enz"/>
</dbReference>
<protein>
    <submittedName>
        <fullName evidence="2">Molybdopterin-synthase adenylyltransferase</fullName>
        <ecNumber evidence="2">2.7.7.80</ecNumber>
    </submittedName>
</protein>
<dbReference type="EC" id="2.7.7.80" evidence="2"/>
<organism evidence="2">
    <name type="scientific">mine drainage metagenome</name>
    <dbReference type="NCBI Taxonomy" id="410659"/>
    <lineage>
        <taxon>unclassified sequences</taxon>
        <taxon>metagenomes</taxon>
        <taxon>ecological metagenomes</taxon>
    </lineage>
</organism>
<dbReference type="Pfam" id="PF00899">
    <property type="entry name" value="ThiF"/>
    <property type="match status" value="1"/>
</dbReference>
<dbReference type="GO" id="GO:0061605">
    <property type="term" value="F:molybdopterin-synthase adenylyltransferase activity"/>
    <property type="evidence" value="ECO:0007669"/>
    <property type="project" value="UniProtKB-EC"/>
</dbReference>
<dbReference type="InterPro" id="IPR000594">
    <property type="entry name" value="ThiF_NAD_FAD-bd"/>
</dbReference>
<reference evidence="2" key="1">
    <citation type="submission" date="2016-10" db="EMBL/GenBank/DDBJ databases">
        <title>Sequence of Gallionella enrichment culture.</title>
        <authorList>
            <person name="Poehlein A."/>
            <person name="Muehling M."/>
            <person name="Daniel R."/>
        </authorList>
    </citation>
    <scope>NUCLEOTIDE SEQUENCE</scope>
</reference>
<evidence type="ECO:0000259" key="1">
    <source>
        <dbReference type="Pfam" id="PF00899"/>
    </source>
</evidence>
<dbReference type="PANTHER" id="PTHR43267:SF1">
    <property type="entry name" value="TRNA THREONYLCARBAMOYLADENOSINE DEHYDRATASE"/>
    <property type="match status" value="1"/>
</dbReference>